<reference evidence="1" key="1">
    <citation type="submission" date="2014-11" db="EMBL/GenBank/DDBJ databases">
        <authorList>
            <person name="Amaro Gonzalez C."/>
        </authorList>
    </citation>
    <scope>NUCLEOTIDE SEQUENCE</scope>
</reference>
<sequence length="37" mass="4398">MAFLSVGRKLHIGSNDFRIFEFKMITFCRSEQTFLIN</sequence>
<organism evidence="1">
    <name type="scientific">Anguilla anguilla</name>
    <name type="common">European freshwater eel</name>
    <name type="synonym">Muraena anguilla</name>
    <dbReference type="NCBI Taxonomy" id="7936"/>
    <lineage>
        <taxon>Eukaryota</taxon>
        <taxon>Metazoa</taxon>
        <taxon>Chordata</taxon>
        <taxon>Craniata</taxon>
        <taxon>Vertebrata</taxon>
        <taxon>Euteleostomi</taxon>
        <taxon>Actinopterygii</taxon>
        <taxon>Neopterygii</taxon>
        <taxon>Teleostei</taxon>
        <taxon>Anguilliformes</taxon>
        <taxon>Anguillidae</taxon>
        <taxon>Anguilla</taxon>
    </lineage>
</organism>
<protein>
    <submittedName>
        <fullName evidence="1">Uncharacterized protein</fullName>
    </submittedName>
</protein>
<name>A0A0E9TI50_ANGAN</name>
<accession>A0A0E9TI50</accession>
<reference evidence="1" key="2">
    <citation type="journal article" date="2015" name="Fish Shellfish Immunol.">
        <title>Early steps in the European eel (Anguilla anguilla)-Vibrio vulnificus interaction in the gills: Role of the RtxA13 toxin.</title>
        <authorList>
            <person name="Callol A."/>
            <person name="Pajuelo D."/>
            <person name="Ebbesson L."/>
            <person name="Teles M."/>
            <person name="MacKenzie S."/>
            <person name="Amaro C."/>
        </authorList>
    </citation>
    <scope>NUCLEOTIDE SEQUENCE</scope>
</reference>
<dbReference type="EMBL" id="GBXM01055982">
    <property type="protein sequence ID" value="JAH52595.1"/>
    <property type="molecule type" value="Transcribed_RNA"/>
</dbReference>
<dbReference type="AlphaFoldDB" id="A0A0E9TI50"/>
<evidence type="ECO:0000313" key="1">
    <source>
        <dbReference type="EMBL" id="JAH52595.1"/>
    </source>
</evidence>
<proteinExistence type="predicted"/>